<keyword evidence="7" id="KW-0548">Nucleotidyltransferase</keyword>
<dbReference type="InterPro" id="IPR045085">
    <property type="entry name" value="HLD_clamp_pol_III_gamma_tau"/>
</dbReference>
<evidence type="ECO:0000256" key="4">
    <source>
        <dbReference type="ARBA" id="ARBA00022741"/>
    </source>
</evidence>
<evidence type="ECO:0000259" key="9">
    <source>
        <dbReference type="SMART" id="SM00382"/>
    </source>
</evidence>
<dbReference type="GO" id="GO:0008408">
    <property type="term" value="F:3'-5' exonuclease activity"/>
    <property type="evidence" value="ECO:0007669"/>
    <property type="project" value="InterPro"/>
</dbReference>
<dbReference type="Pfam" id="PF22608">
    <property type="entry name" value="DNAX_ATPase_lid"/>
    <property type="match status" value="1"/>
</dbReference>
<dbReference type="FunFam" id="3.40.50.300:FF:000014">
    <property type="entry name" value="DNA polymerase III subunit gamma/tau"/>
    <property type="match status" value="1"/>
</dbReference>
<dbReference type="OrthoDB" id="9810148at2"/>
<dbReference type="InterPro" id="IPR008921">
    <property type="entry name" value="DNA_pol3_clamp-load_cplx_C"/>
</dbReference>
<dbReference type="InterPro" id="IPR003593">
    <property type="entry name" value="AAA+_ATPase"/>
</dbReference>
<dbReference type="GO" id="GO:0009360">
    <property type="term" value="C:DNA polymerase III complex"/>
    <property type="evidence" value="ECO:0007669"/>
    <property type="project" value="InterPro"/>
</dbReference>
<dbReference type="Gene3D" id="1.10.8.60">
    <property type="match status" value="1"/>
</dbReference>
<dbReference type="Proteomes" id="UP000198558">
    <property type="component" value="Unassembled WGS sequence"/>
</dbReference>
<keyword evidence="4" id="KW-0547">Nucleotide-binding</keyword>
<dbReference type="InterPro" id="IPR012763">
    <property type="entry name" value="DNA_pol_III_sug/sutau_N"/>
</dbReference>
<keyword evidence="5" id="KW-0862">Zinc</keyword>
<protein>
    <recommendedName>
        <fullName evidence="2">DNA-directed DNA polymerase</fullName>
        <ecNumber evidence="2">2.7.7.7</ecNumber>
    </recommendedName>
</protein>
<dbReference type="CDD" id="cd18137">
    <property type="entry name" value="HLD_clamp_pol_III_gamma_tau"/>
    <property type="match status" value="1"/>
</dbReference>
<keyword evidence="7" id="KW-0808">Transferase</keyword>
<evidence type="ECO:0000256" key="7">
    <source>
        <dbReference type="ARBA" id="ARBA00022932"/>
    </source>
</evidence>
<dbReference type="EMBL" id="FOIN01000038">
    <property type="protein sequence ID" value="SET76313.1"/>
    <property type="molecule type" value="Genomic_DNA"/>
</dbReference>
<keyword evidence="11" id="KW-1185">Reference proteome</keyword>
<keyword evidence="3" id="KW-0479">Metal-binding</keyword>
<proteinExistence type="inferred from homology"/>
<dbReference type="PANTHER" id="PTHR11669">
    <property type="entry name" value="REPLICATION FACTOR C / DNA POLYMERASE III GAMMA-TAU SUBUNIT"/>
    <property type="match status" value="1"/>
</dbReference>
<evidence type="ECO:0000256" key="3">
    <source>
        <dbReference type="ARBA" id="ARBA00022723"/>
    </source>
</evidence>
<sequence>MSYKALYRSYRPQTFKEVAGQEHVVTTLQNAIKENRISHAYLFAGPRGTGKTTVAKLLAKALNCTGEYPPCDTCSNCKAISVGEHPDVIEIDAASNNGVDEVRDLIDKVKYAPINGKYKVYIIDEVHMMSTGAFNALLKTLEEPPAHIVFVLATTEPHKILPTIISRCQRFDFKKVEDTDIVGRLEHVLKSENKDYQLPALELIAKLAEGGMRDALSILEQCLAYNNVLSVDSVNMVYGLLSMDSKILFIKKLLSKDLKGVLESLEYMLSTSIDIKRLTYDLIDVLKDIIIYKNTEDINILFVLSKKDIDNLAPYILVEEAFEIIDILIDASSHYSLSLDANTYFELAMLKICNKVKGENKSDIETEIIVDTIKKVNHINELEKDSEIVEKKNLDEVDQTKCEIEEVTEGIIESVIKNNESETNTLDNTISTNKKEEKLKINIEILFDDILNILVQADRKILNEIKEKWPVIARYRFNLNTAKYASMLCDGIPVAAAKGGIIIAFEHQPNVNEINDTENYYQLKNFLQEILGYSYDFIAVKNSEWPNMRNRYIEMNRSKTLPQAQPIVLHHIGVFQSNNEELNEAQTLALELFGEIVEFEE</sequence>
<dbReference type="Pfam" id="PF13177">
    <property type="entry name" value="DNA_pol3_delta2"/>
    <property type="match status" value="1"/>
</dbReference>
<dbReference type="Gene3D" id="1.20.272.10">
    <property type="match status" value="1"/>
</dbReference>
<dbReference type="EC" id="2.7.7.7" evidence="2"/>
<name>A0A1I0GY40_9FIRM</name>
<evidence type="ECO:0000256" key="6">
    <source>
        <dbReference type="ARBA" id="ARBA00022840"/>
    </source>
</evidence>
<dbReference type="InterPro" id="IPR027417">
    <property type="entry name" value="P-loop_NTPase"/>
</dbReference>
<keyword evidence="7" id="KW-0239">DNA-directed DNA polymerase</keyword>
<evidence type="ECO:0000313" key="11">
    <source>
        <dbReference type="Proteomes" id="UP000198558"/>
    </source>
</evidence>
<dbReference type="NCBIfam" id="TIGR02397">
    <property type="entry name" value="dnaX_nterm"/>
    <property type="match status" value="1"/>
</dbReference>
<dbReference type="AlphaFoldDB" id="A0A1I0GY40"/>
<evidence type="ECO:0000256" key="5">
    <source>
        <dbReference type="ARBA" id="ARBA00022833"/>
    </source>
</evidence>
<accession>A0A1I0GY40</accession>
<dbReference type="GO" id="GO:0006261">
    <property type="term" value="P:DNA-templated DNA replication"/>
    <property type="evidence" value="ECO:0007669"/>
    <property type="project" value="TreeGrafter"/>
</dbReference>
<dbReference type="SMART" id="SM00382">
    <property type="entry name" value="AAA"/>
    <property type="match status" value="1"/>
</dbReference>
<dbReference type="NCBIfam" id="TIGR00678">
    <property type="entry name" value="holB"/>
    <property type="match status" value="1"/>
</dbReference>
<dbReference type="RefSeq" id="WP_092355927.1">
    <property type="nucleotide sequence ID" value="NZ_FOIN01000038.1"/>
</dbReference>
<dbReference type="InterPro" id="IPR001270">
    <property type="entry name" value="ClpA/B"/>
</dbReference>
<reference evidence="11" key="1">
    <citation type="submission" date="2016-10" db="EMBL/GenBank/DDBJ databases">
        <authorList>
            <person name="Varghese N."/>
            <person name="Submissions S."/>
        </authorList>
    </citation>
    <scope>NUCLEOTIDE SEQUENCE [LARGE SCALE GENOMIC DNA]</scope>
    <source>
        <strain evidence="11">DSM 1551</strain>
    </source>
</reference>
<dbReference type="InterPro" id="IPR004622">
    <property type="entry name" value="DNA_pol_HolB"/>
</dbReference>
<dbReference type="GeneID" id="78289229"/>
<dbReference type="InterPro" id="IPR050238">
    <property type="entry name" value="DNA_Rep/Repair_Clamp_Loader"/>
</dbReference>
<dbReference type="SUPFAM" id="SSF48019">
    <property type="entry name" value="post-AAA+ oligomerization domain-like"/>
    <property type="match status" value="1"/>
</dbReference>
<evidence type="ECO:0000256" key="2">
    <source>
        <dbReference type="ARBA" id="ARBA00012417"/>
    </source>
</evidence>
<dbReference type="NCBIfam" id="NF004046">
    <property type="entry name" value="PRK05563.1"/>
    <property type="match status" value="1"/>
</dbReference>
<organism evidence="10 11">
    <name type="scientific">Thomasclavelia cocleata</name>
    <dbReference type="NCBI Taxonomy" id="69824"/>
    <lineage>
        <taxon>Bacteria</taxon>
        <taxon>Bacillati</taxon>
        <taxon>Bacillota</taxon>
        <taxon>Erysipelotrichia</taxon>
        <taxon>Erysipelotrichales</taxon>
        <taxon>Coprobacillaceae</taxon>
        <taxon>Thomasclavelia</taxon>
    </lineage>
</organism>
<dbReference type="Gene3D" id="3.40.50.300">
    <property type="entry name" value="P-loop containing nucleotide triphosphate hydrolases"/>
    <property type="match status" value="1"/>
</dbReference>
<keyword evidence="6" id="KW-0067">ATP-binding</keyword>
<dbReference type="GO" id="GO:0046872">
    <property type="term" value="F:metal ion binding"/>
    <property type="evidence" value="ECO:0007669"/>
    <property type="project" value="UniProtKB-KW"/>
</dbReference>
<evidence type="ECO:0000313" key="10">
    <source>
        <dbReference type="EMBL" id="SET76313.1"/>
    </source>
</evidence>
<evidence type="ECO:0000256" key="8">
    <source>
        <dbReference type="ARBA" id="ARBA00049244"/>
    </source>
</evidence>
<comment type="similarity">
    <text evidence="1">Belongs to the DnaX/STICHEL family.</text>
</comment>
<dbReference type="GO" id="GO:0003677">
    <property type="term" value="F:DNA binding"/>
    <property type="evidence" value="ECO:0007669"/>
    <property type="project" value="InterPro"/>
</dbReference>
<dbReference type="SUPFAM" id="SSF52540">
    <property type="entry name" value="P-loop containing nucleoside triphosphate hydrolases"/>
    <property type="match status" value="1"/>
</dbReference>
<dbReference type="PRINTS" id="PR00300">
    <property type="entry name" value="CLPPROTEASEA"/>
</dbReference>
<comment type="catalytic activity">
    <reaction evidence="8">
        <text>DNA(n) + a 2'-deoxyribonucleoside 5'-triphosphate = DNA(n+1) + diphosphate</text>
        <dbReference type="Rhea" id="RHEA:22508"/>
        <dbReference type="Rhea" id="RHEA-COMP:17339"/>
        <dbReference type="Rhea" id="RHEA-COMP:17340"/>
        <dbReference type="ChEBI" id="CHEBI:33019"/>
        <dbReference type="ChEBI" id="CHEBI:61560"/>
        <dbReference type="ChEBI" id="CHEBI:173112"/>
        <dbReference type="EC" id="2.7.7.7"/>
    </reaction>
</comment>
<dbReference type="GO" id="GO:0005524">
    <property type="term" value="F:ATP binding"/>
    <property type="evidence" value="ECO:0007669"/>
    <property type="project" value="UniProtKB-KW"/>
</dbReference>
<feature type="domain" description="AAA+ ATPase" evidence="9">
    <location>
        <begin position="37"/>
        <end position="177"/>
    </location>
</feature>
<evidence type="ECO:0000256" key="1">
    <source>
        <dbReference type="ARBA" id="ARBA00006360"/>
    </source>
</evidence>
<gene>
    <name evidence="10" type="ORF">SAMN04489758_13819</name>
</gene>
<dbReference type="PANTHER" id="PTHR11669:SF0">
    <property type="entry name" value="PROTEIN STICHEL-LIKE 2"/>
    <property type="match status" value="1"/>
</dbReference>
<dbReference type="CDD" id="cd00009">
    <property type="entry name" value="AAA"/>
    <property type="match status" value="1"/>
</dbReference>
<dbReference type="GO" id="GO:0003887">
    <property type="term" value="F:DNA-directed DNA polymerase activity"/>
    <property type="evidence" value="ECO:0007669"/>
    <property type="project" value="UniProtKB-KW"/>
</dbReference>